<reference evidence="4 5" key="1">
    <citation type="journal article" date="2015" name="Front. Microbiol.">
        <title>Genome sequence of the plant growth promoting endophytic yeast Rhodotorula graminis WP1.</title>
        <authorList>
            <person name="Firrincieli A."/>
            <person name="Otillar R."/>
            <person name="Salamov A."/>
            <person name="Schmutz J."/>
            <person name="Khan Z."/>
            <person name="Redman R.S."/>
            <person name="Fleck N.D."/>
            <person name="Lindquist E."/>
            <person name="Grigoriev I.V."/>
            <person name="Doty S.L."/>
        </authorList>
    </citation>
    <scope>NUCLEOTIDE SEQUENCE [LARGE SCALE GENOMIC DNA]</scope>
    <source>
        <strain evidence="4 5">WP1</strain>
    </source>
</reference>
<dbReference type="GeneID" id="28975338"/>
<dbReference type="CDD" id="cd02440">
    <property type="entry name" value="AdoMet_MTases"/>
    <property type="match status" value="1"/>
</dbReference>
<dbReference type="SUPFAM" id="SSF53335">
    <property type="entry name" value="S-adenosyl-L-methionine-dependent methyltransferases"/>
    <property type="match status" value="1"/>
</dbReference>
<dbReference type="Proteomes" id="UP000053890">
    <property type="component" value="Unassembled WGS sequence"/>
</dbReference>
<evidence type="ECO:0000256" key="2">
    <source>
        <dbReference type="SAM" id="MobiDB-lite"/>
    </source>
</evidence>
<feature type="region of interest" description="Disordered" evidence="2">
    <location>
        <begin position="398"/>
        <end position="418"/>
    </location>
</feature>
<accession>A0A0P9EZ14</accession>
<dbReference type="RefSeq" id="XP_018268521.1">
    <property type="nucleotide sequence ID" value="XM_018414890.1"/>
</dbReference>
<name>A0A0P9EZ14_RHOGW</name>
<feature type="compositionally biased region" description="Basic and acidic residues" evidence="2">
    <location>
        <begin position="398"/>
        <end position="414"/>
    </location>
</feature>
<dbReference type="OMA" id="ERHILEW"/>
<dbReference type="STRING" id="578459.A0A0P9EZ14"/>
<keyword evidence="5" id="KW-1185">Reference proteome</keyword>
<proteinExistence type="predicted"/>
<organism evidence="4 5">
    <name type="scientific">Rhodotorula graminis (strain WP1)</name>
    <dbReference type="NCBI Taxonomy" id="578459"/>
    <lineage>
        <taxon>Eukaryota</taxon>
        <taxon>Fungi</taxon>
        <taxon>Dikarya</taxon>
        <taxon>Basidiomycota</taxon>
        <taxon>Pucciniomycotina</taxon>
        <taxon>Microbotryomycetes</taxon>
        <taxon>Sporidiobolales</taxon>
        <taxon>Sporidiobolaceae</taxon>
        <taxon>Rhodotorula</taxon>
    </lineage>
</organism>
<dbReference type="AlphaFoldDB" id="A0A0P9EZ14"/>
<dbReference type="InterPro" id="IPR029063">
    <property type="entry name" value="SAM-dependent_MTases_sf"/>
</dbReference>
<feature type="domain" description="Methyltransferase" evidence="3">
    <location>
        <begin position="111"/>
        <end position="209"/>
    </location>
</feature>
<sequence length="483" mass="53296">MTLPATSAAPSAPRRASRFDPFLAAFLPAPGGSLSAADERERLARGHDWFDSARVKGALERSVAHPLGRDEAPQWLGYESAAEDWDAMMQAQWHDAHGPTVAHLDRKPSRVLDVACGVHAHWIVSTAQQPGWEHTRFVGLDLAPSLVPRAMLPKAVRSRVALVEANLLAGLPFFDGEFDFVRVGCVNSAIPEDAWDPLVEECRRVLKPGHQLEVVDTLFSLYMPRPLPVIIDATERIVRARFVTLNLHAAIPPALAMNELKDMRAVQLPVLHAPAHPPATTAAAAAAVATSESDAKKDQHARILLHLWSQRIAAHALPLALGVEDTYRAEAPPGAPRPAKASSAAEKERHILEWTGELREIAGVASVLEREWGWACAFDRRLERKLDGQVRLLEGALERERERERDGDERRRADGGVGLAQGEVREALEQQQQVEAVKREAELELVRVRRRLGLEGMERPSERQTMGIFGGEAWVCSKGTERV</sequence>
<evidence type="ECO:0000313" key="4">
    <source>
        <dbReference type="EMBL" id="KPV72472.1"/>
    </source>
</evidence>
<dbReference type="InterPro" id="IPR041698">
    <property type="entry name" value="Methyltransf_25"/>
</dbReference>
<evidence type="ECO:0000256" key="1">
    <source>
        <dbReference type="SAM" id="Coils"/>
    </source>
</evidence>
<evidence type="ECO:0000259" key="3">
    <source>
        <dbReference type="Pfam" id="PF13649"/>
    </source>
</evidence>
<dbReference type="Pfam" id="PF13649">
    <property type="entry name" value="Methyltransf_25"/>
    <property type="match status" value="1"/>
</dbReference>
<evidence type="ECO:0000313" key="5">
    <source>
        <dbReference type="Proteomes" id="UP000053890"/>
    </source>
</evidence>
<dbReference type="EMBL" id="KQ474087">
    <property type="protein sequence ID" value="KPV72472.1"/>
    <property type="molecule type" value="Genomic_DNA"/>
</dbReference>
<dbReference type="PANTHER" id="PTHR43591">
    <property type="entry name" value="METHYLTRANSFERASE"/>
    <property type="match status" value="1"/>
</dbReference>
<keyword evidence="1" id="KW-0175">Coiled coil</keyword>
<protein>
    <recommendedName>
        <fullName evidence="3">Methyltransferase domain-containing protein</fullName>
    </recommendedName>
</protein>
<dbReference type="OrthoDB" id="2013972at2759"/>
<feature type="coiled-coil region" evidence="1">
    <location>
        <begin position="424"/>
        <end position="451"/>
    </location>
</feature>
<dbReference type="Gene3D" id="3.40.50.150">
    <property type="entry name" value="Vaccinia Virus protein VP39"/>
    <property type="match status" value="1"/>
</dbReference>
<gene>
    <name evidence="4" type="ORF">RHOBADRAFT_46926</name>
</gene>